<protein>
    <submittedName>
        <fullName evidence="1">Uncharacterized protein</fullName>
    </submittedName>
</protein>
<dbReference type="AlphaFoldDB" id="A0A6L2NTQ1"/>
<comment type="caution">
    <text evidence="1">The sequence shown here is derived from an EMBL/GenBank/DDBJ whole genome shotgun (WGS) entry which is preliminary data.</text>
</comment>
<evidence type="ECO:0000313" key="1">
    <source>
        <dbReference type="EMBL" id="GEU89486.1"/>
    </source>
</evidence>
<name>A0A6L2NTQ1_TANCI</name>
<proteinExistence type="predicted"/>
<gene>
    <name evidence="1" type="ORF">Tci_061464</name>
</gene>
<reference evidence="1" key="1">
    <citation type="journal article" date="2019" name="Sci. Rep.">
        <title>Draft genome of Tanacetum cinerariifolium, the natural source of mosquito coil.</title>
        <authorList>
            <person name="Yamashiro T."/>
            <person name="Shiraishi A."/>
            <person name="Satake H."/>
            <person name="Nakayama K."/>
        </authorList>
    </citation>
    <scope>NUCLEOTIDE SEQUENCE</scope>
</reference>
<accession>A0A6L2NTQ1</accession>
<sequence>MPCGATTLTKHVVEARWRCIVVEEVVERHVVVEMDLKGLVANCPLLTHKSYLVTFVVEEVLEVRTHFISVEEIWIKISTLEMIIEDIQVRHRSDIKSLLDKIRELKNHKGGSPGF</sequence>
<dbReference type="EMBL" id="BKCJ010009975">
    <property type="protein sequence ID" value="GEU89486.1"/>
    <property type="molecule type" value="Genomic_DNA"/>
</dbReference>
<organism evidence="1">
    <name type="scientific">Tanacetum cinerariifolium</name>
    <name type="common">Dalmatian daisy</name>
    <name type="synonym">Chrysanthemum cinerariifolium</name>
    <dbReference type="NCBI Taxonomy" id="118510"/>
    <lineage>
        <taxon>Eukaryota</taxon>
        <taxon>Viridiplantae</taxon>
        <taxon>Streptophyta</taxon>
        <taxon>Embryophyta</taxon>
        <taxon>Tracheophyta</taxon>
        <taxon>Spermatophyta</taxon>
        <taxon>Magnoliopsida</taxon>
        <taxon>eudicotyledons</taxon>
        <taxon>Gunneridae</taxon>
        <taxon>Pentapetalae</taxon>
        <taxon>asterids</taxon>
        <taxon>campanulids</taxon>
        <taxon>Asterales</taxon>
        <taxon>Asteraceae</taxon>
        <taxon>Asteroideae</taxon>
        <taxon>Anthemideae</taxon>
        <taxon>Anthemidinae</taxon>
        <taxon>Tanacetum</taxon>
    </lineage>
</organism>